<dbReference type="Pfam" id="PF03732">
    <property type="entry name" value="Retrotrans_gag"/>
    <property type="match status" value="1"/>
</dbReference>
<proteinExistence type="predicted"/>
<evidence type="ECO:0000313" key="2">
    <source>
        <dbReference type="EMBL" id="GEU92858.1"/>
    </source>
</evidence>
<name>A0A6L2P2X9_TANCI</name>
<reference evidence="2" key="1">
    <citation type="journal article" date="2019" name="Sci. Rep.">
        <title>Draft genome of Tanacetum cinerariifolium, the natural source of mosquito coil.</title>
        <authorList>
            <person name="Yamashiro T."/>
            <person name="Shiraishi A."/>
            <person name="Satake H."/>
            <person name="Nakayama K."/>
        </authorList>
    </citation>
    <scope>NUCLEOTIDE SEQUENCE</scope>
</reference>
<dbReference type="InterPro" id="IPR021109">
    <property type="entry name" value="Peptidase_aspartic_dom_sf"/>
</dbReference>
<dbReference type="AlphaFoldDB" id="A0A6L2P2X9"/>
<gene>
    <name evidence="2" type="ORF">Tci_064836</name>
</gene>
<dbReference type="InterPro" id="IPR005162">
    <property type="entry name" value="Retrotrans_gag_dom"/>
</dbReference>
<comment type="caution">
    <text evidence="2">The sequence shown here is derived from an EMBL/GenBank/DDBJ whole genome shotgun (WGS) entry which is preliminary data.</text>
</comment>
<organism evidence="2">
    <name type="scientific">Tanacetum cinerariifolium</name>
    <name type="common">Dalmatian daisy</name>
    <name type="synonym">Chrysanthemum cinerariifolium</name>
    <dbReference type="NCBI Taxonomy" id="118510"/>
    <lineage>
        <taxon>Eukaryota</taxon>
        <taxon>Viridiplantae</taxon>
        <taxon>Streptophyta</taxon>
        <taxon>Embryophyta</taxon>
        <taxon>Tracheophyta</taxon>
        <taxon>Spermatophyta</taxon>
        <taxon>Magnoliopsida</taxon>
        <taxon>eudicotyledons</taxon>
        <taxon>Gunneridae</taxon>
        <taxon>Pentapetalae</taxon>
        <taxon>asterids</taxon>
        <taxon>campanulids</taxon>
        <taxon>Asterales</taxon>
        <taxon>Asteraceae</taxon>
        <taxon>Asteroideae</taxon>
        <taxon>Anthemideae</taxon>
        <taxon>Anthemidinae</taxon>
        <taxon>Tanacetum</taxon>
    </lineage>
</organism>
<evidence type="ECO:0000259" key="1">
    <source>
        <dbReference type="Pfam" id="PF03732"/>
    </source>
</evidence>
<protein>
    <submittedName>
        <fullName evidence="2">Reverse transcriptase domain-containing protein</fullName>
    </submittedName>
</protein>
<accession>A0A6L2P2X9</accession>
<keyword evidence="2" id="KW-0695">RNA-directed DNA polymerase</keyword>
<keyword evidence="2" id="KW-0808">Transferase</keyword>
<dbReference type="PANTHER" id="PTHR33067">
    <property type="entry name" value="RNA-DIRECTED DNA POLYMERASE-RELATED"/>
    <property type="match status" value="1"/>
</dbReference>
<dbReference type="GO" id="GO:0003964">
    <property type="term" value="F:RNA-directed DNA polymerase activity"/>
    <property type="evidence" value="ECO:0007669"/>
    <property type="project" value="UniProtKB-KW"/>
</dbReference>
<dbReference type="EMBL" id="BKCJ010010725">
    <property type="protein sequence ID" value="GEU92858.1"/>
    <property type="molecule type" value="Genomic_DNA"/>
</dbReference>
<feature type="non-terminal residue" evidence="2">
    <location>
        <position position="810"/>
    </location>
</feature>
<keyword evidence="2" id="KW-0548">Nucleotidyltransferase</keyword>
<feature type="domain" description="Retrotransposon gag" evidence="1">
    <location>
        <begin position="70"/>
        <end position="144"/>
    </location>
</feature>
<dbReference type="Gene3D" id="2.40.70.10">
    <property type="entry name" value="Acid Proteases"/>
    <property type="match status" value="1"/>
</dbReference>
<dbReference type="CDD" id="cd00303">
    <property type="entry name" value="retropepsin_like"/>
    <property type="match status" value="1"/>
</dbReference>
<dbReference type="PANTHER" id="PTHR33067:SF35">
    <property type="entry name" value="ASPARTIC PEPTIDASE DDI1-TYPE DOMAIN-CONTAINING PROTEIN"/>
    <property type="match status" value="1"/>
</dbReference>
<sequence length="810" mass="91424">MADQRTMAESLRAPTEGYAEAIVVLSIVAEQFKLKHSLINMMSSNQFFGLEKDNPHDHIRCPPVARKRTSRSILTWEDLVSKFINEFFPPSRTTSLRNDISNFQQRFDESFHEAWDRYKDLLRACPHHGFTELHKLDTFYNALNLAAQDSLNSAAGGNLLERRTQDVLTIIENKSKVRNSRNKSVVSQEKSSDVNSNSSSEIAKLTNAVNQQTSVVTTDMTAILKQFQATPPLASVKAIEEIYVTCGGAHSYYQCLTAGGNTFLELKDKFKDTFQHFFQMNTTSTSGSGSLPSNTIANSKGELKAITTRSGIVLDGSFIPIPLPFINPEEDERVEETLMDQDLAYELKCKSLADLGASINLMPLSVWKKLGLLELISTRMTLELANRAICTPAGIARDVFISVGKFTFPADFVIVDYESDPRVPLILGRPFLWTSHALIDVHGEEMILCDGDERLTLNMRHDTSSYSNQPQKKSINMINICDYSNDVFDPDLVFKPFFPSPILVEDSDSFLENSDTSLSFPEYETFINHTEETNSGSTTTHADYSLPKYDPFRISFCDQMESLNPQVVVAAKLPILNPNEFDLWKMRIEQYFLMTNYSLWEVILNGDSPSPTRIVDGAVQIIAPTTAKQRLAKKNKLKARGTLLVALLDKHQLKFNIYKDAKSLIEAIEKSVFAASSKATVSTLPNVDSLSDAVIYFFFASQSNSPQLDNEDLKRGQFVRECRSPRDSRNKDTPRRTVPVEVHQVLQDQIMRKSQFDVLSYKTGLESVEARLVVYQKNETVFEEDIKLLKIDVVLRDNALVELRKKFEKA</sequence>